<name>A0A0A8Z081_ARUDO</name>
<dbReference type="AlphaFoldDB" id="A0A0A8Z081"/>
<sequence>MIMNEIQIQNLRRKHQLLKKTKTSLKITMLPLF</sequence>
<protein>
    <submittedName>
        <fullName evidence="1">Uncharacterized protein</fullName>
    </submittedName>
</protein>
<accession>A0A0A8Z081</accession>
<evidence type="ECO:0000313" key="1">
    <source>
        <dbReference type="EMBL" id="JAD28277.1"/>
    </source>
</evidence>
<reference evidence="1" key="2">
    <citation type="journal article" date="2015" name="Data Brief">
        <title>Shoot transcriptome of the giant reed, Arundo donax.</title>
        <authorList>
            <person name="Barrero R.A."/>
            <person name="Guerrero F.D."/>
            <person name="Moolhuijzen P."/>
            <person name="Goolsby J.A."/>
            <person name="Tidwell J."/>
            <person name="Bellgard S.E."/>
            <person name="Bellgard M.I."/>
        </authorList>
    </citation>
    <scope>NUCLEOTIDE SEQUENCE</scope>
    <source>
        <tissue evidence="1">Shoot tissue taken approximately 20 cm above the soil surface</tissue>
    </source>
</reference>
<organism evidence="1">
    <name type="scientific">Arundo donax</name>
    <name type="common">Giant reed</name>
    <name type="synonym">Donax arundinaceus</name>
    <dbReference type="NCBI Taxonomy" id="35708"/>
    <lineage>
        <taxon>Eukaryota</taxon>
        <taxon>Viridiplantae</taxon>
        <taxon>Streptophyta</taxon>
        <taxon>Embryophyta</taxon>
        <taxon>Tracheophyta</taxon>
        <taxon>Spermatophyta</taxon>
        <taxon>Magnoliopsida</taxon>
        <taxon>Liliopsida</taxon>
        <taxon>Poales</taxon>
        <taxon>Poaceae</taxon>
        <taxon>PACMAD clade</taxon>
        <taxon>Arundinoideae</taxon>
        <taxon>Arundineae</taxon>
        <taxon>Arundo</taxon>
    </lineage>
</organism>
<reference evidence="1" key="1">
    <citation type="submission" date="2014-09" db="EMBL/GenBank/DDBJ databases">
        <authorList>
            <person name="Magalhaes I.L.F."/>
            <person name="Oliveira U."/>
            <person name="Santos F.R."/>
            <person name="Vidigal T.H.D.A."/>
            <person name="Brescovit A.D."/>
            <person name="Santos A.J."/>
        </authorList>
    </citation>
    <scope>NUCLEOTIDE SEQUENCE</scope>
    <source>
        <tissue evidence="1">Shoot tissue taken approximately 20 cm above the soil surface</tissue>
    </source>
</reference>
<dbReference type="EMBL" id="GBRH01269618">
    <property type="protein sequence ID" value="JAD28277.1"/>
    <property type="molecule type" value="Transcribed_RNA"/>
</dbReference>
<proteinExistence type="predicted"/>